<keyword evidence="3" id="KW-1185">Reference proteome</keyword>
<keyword evidence="1" id="KW-0472">Membrane</keyword>
<evidence type="ECO:0000313" key="3">
    <source>
        <dbReference type="Proteomes" id="UP000694388"/>
    </source>
</evidence>
<dbReference type="SUPFAM" id="SSF49265">
    <property type="entry name" value="Fibronectin type III"/>
    <property type="match status" value="1"/>
</dbReference>
<evidence type="ECO:0000313" key="2">
    <source>
        <dbReference type="Ensembl" id="ENSEBUP00000005525.1"/>
    </source>
</evidence>
<dbReference type="InterPro" id="IPR003961">
    <property type="entry name" value="FN3_dom"/>
</dbReference>
<accession>A0A8C4NMG6</accession>
<name>A0A8C4NMG6_EPTBU</name>
<organism evidence="2 3">
    <name type="scientific">Eptatretus burgeri</name>
    <name type="common">Inshore hagfish</name>
    <dbReference type="NCBI Taxonomy" id="7764"/>
    <lineage>
        <taxon>Eukaryota</taxon>
        <taxon>Metazoa</taxon>
        <taxon>Chordata</taxon>
        <taxon>Craniata</taxon>
        <taxon>Vertebrata</taxon>
        <taxon>Cyclostomata</taxon>
        <taxon>Myxini</taxon>
        <taxon>Myxiniformes</taxon>
        <taxon>Myxinidae</taxon>
        <taxon>Eptatretinae</taxon>
        <taxon>Eptatretus</taxon>
    </lineage>
</organism>
<reference evidence="2" key="1">
    <citation type="submission" date="2025-05" db="UniProtKB">
        <authorList>
            <consortium name="Ensembl"/>
        </authorList>
    </citation>
    <scope>IDENTIFICATION</scope>
</reference>
<evidence type="ECO:0000256" key="1">
    <source>
        <dbReference type="SAM" id="Phobius"/>
    </source>
</evidence>
<dbReference type="Ensembl" id="ENSEBUT00000005948.1">
    <property type="protein sequence ID" value="ENSEBUP00000005510.1"/>
    <property type="gene ID" value="ENSEBUG00000003752.1"/>
</dbReference>
<keyword evidence="1" id="KW-0812">Transmembrane</keyword>
<dbReference type="InterPro" id="IPR036116">
    <property type="entry name" value="FN3_sf"/>
</dbReference>
<dbReference type="CDD" id="cd00063">
    <property type="entry name" value="FN3"/>
    <property type="match status" value="1"/>
</dbReference>
<feature type="transmembrane region" description="Helical" evidence="1">
    <location>
        <begin position="113"/>
        <end position="135"/>
    </location>
</feature>
<dbReference type="Gene3D" id="2.60.40.10">
    <property type="entry name" value="Immunoglobulins"/>
    <property type="match status" value="1"/>
</dbReference>
<protein>
    <submittedName>
        <fullName evidence="2">Uncharacterized protein</fullName>
    </submittedName>
</protein>
<sequence length="200" mass="23023">MKRKGLYPLRFKLQYKATLASRYQEVEILDKTEYLIMDARPGAQHVLRVSGQDIYGNGHWSNWSQEAIASPWKQFVVVTPTATLEIKTCTEYSITGTTDNNTKPRDPKNIYKVFLLVAVCITVFLLLVGVIVLTVELRRHNLQHRRMSGDRKNQQKTKTYNDKENVTHVELLPTEPSVLAVDSLSQPSNIDHMNPEYFLF</sequence>
<proteinExistence type="predicted"/>
<dbReference type="Ensembl" id="ENSEBUT00000005964.1">
    <property type="protein sequence ID" value="ENSEBUP00000005525.1"/>
    <property type="gene ID" value="ENSEBUG00000003752.1"/>
</dbReference>
<dbReference type="AlphaFoldDB" id="A0A8C4NMG6"/>
<dbReference type="InterPro" id="IPR013783">
    <property type="entry name" value="Ig-like_fold"/>
</dbReference>
<keyword evidence="1" id="KW-1133">Transmembrane helix</keyword>
<dbReference type="Proteomes" id="UP000694388">
    <property type="component" value="Unplaced"/>
</dbReference>